<dbReference type="GO" id="GO:0048046">
    <property type="term" value="C:apoplast"/>
    <property type="evidence" value="ECO:0007669"/>
    <property type="project" value="UniProtKB-SubCell"/>
</dbReference>
<evidence type="ECO:0000256" key="1">
    <source>
        <dbReference type="ARBA" id="ARBA00010746"/>
    </source>
</evidence>
<keyword evidence="6" id="KW-1185">Reference proteome</keyword>
<name>A0A8T2UL73_CERRI</name>
<dbReference type="Gene3D" id="2.40.480.10">
    <property type="entry name" value="Allene oxide cyclase-like"/>
    <property type="match status" value="1"/>
</dbReference>
<comment type="similarity">
    <text evidence="1 4">Belongs to the plant dirigent protein family.</text>
</comment>
<dbReference type="Pfam" id="PF03018">
    <property type="entry name" value="Dirigent"/>
    <property type="match status" value="1"/>
</dbReference>
<proteinExistence type="inferred from homology"/>
<evidence type="ECO:0000256" key="3">
    <source>
        <dbReference type="ARBA" id="ARBA00022525"/>
    </source>
</evidence>
<accession>A0A8T2UL73</accession>
<dbReference type="GO" id="GO:0009699">
    <property type="term" value="P:phenylpropanoid biosynthetic process"/>
    <property type="evidence" value="ECO:0007669"/>
    <property type="project" value="UniProtKB-ARBA"/>
</dbReference>
<organism evidence="5 6">
    <name type="scientific">Ceratopteris richardii</name>
    <name type="common">Triangle waterfern</name>
    <dbReference type="NCBI Taxonomy" id="49495"/>
    <lineage>
        <taxon>Eukaryota</taxon>
        <taxon>Viridiplantae</taxon>
        <taxon>Streptophyta</taxon>
        <taxon>Embryophyta</taxon>
        <taxon>Tracheophyta</taxon>
        <taxon>Polypodiopsida</taxon>
        <taxon>Polypodiidae</taxon>
        <taxon>Polypodiales</taxon>
        <taxon>Pteridineae</taxon>
        <taxon>Pteridaceae</taxon>
        <taxon>Parkerioideae</taxon>
        <taxon>Ceratopteris</taxon>
    </lineage>
</organism>
<gene>
    <name evidence="5" type="ORF">KP509_06G058500</name>
</gene>
<evidence type="ECO:0000313" key="6">
    <source>
        <dbReference type="Proteomes" id="UP000825935"/>
    </source>
</evidence>
<comment type="subunit">
    <text evidence="2 4">Homodimer.</text>
</comment>
<dbReference type="OrthoDB" id="889932at2759"/>
<dbReference type="PANTHER" id="PTHR21495">
    <property type="entry name" value="NUCLEOPORIN-RELATED"/>
    <property type="match status" value="1"/>
</dbReference>
<dbReference type="OMA" id="IRQGPNS"/>
<comment type="caution">
    <text evidence="5">The sequence shown here is derived from an EMBL/GenBank/DDBJ whole genome shotgun (WGS) entry which is preliminary data.</text>
</comment>
<comment type="subcellular location">
    <subcellularLocation>
        <location evidence="4">Secreted</location>
        <location evidence="4">Extracellular space</location>
        <location evidence="4">Apoplast</location>
    </subcellularLocation>
</comment>
<keyword evidence="3 4" id="KW-0964">Secreted</keyword>
<dbReference type="Proteomes" id="UP000825935">
    <property type="component" value="Chromosome 6"/>
</dbReference>
<feature type="signal peptide" evidence="4">
    <location>
        <begin position="1"/>
        <end position="24"/>
    </location>
</feature>
<evidence type="ECO:0000256" key="2">
    <source>
        <dbReference type="ARBA" id="ARBA00011738"/>
    </source>
</evidence>
<dbReference type="InterPro" id="IPR044859">
    <property type="entry name" value="Allene_oxi_cyc_Dirigent"/>
</dbReference>
<keyword evidence="4" id="KW-0052">Apoplast</keyword>
<comment type="function">
    <text evidence="4">Dirigent proteins impart stereoselectivity on the phenoxy radical-coupling reaction, yielding optically active lignans from two molecules of coniferyl alcohol in the biosynthesis of lignans, flavonolignans, and alkaloids and thus plays a central role in plant secondary metabolism.</text>
</comment>
<dbReference type="EMBL" id="CM035411">
    <property type="protein sequence ID" value="KAH7435300.1"/>
    <property type="molecule type" value="Genomic_DNA"/>
</dbReference>
<feature type="chain" id="PRO_5035966873" description="Dirigent protein" evidence="4">
    <location>
        <begin position="25"/>
        <end position="188"/>
    </location>
</feature>
<protein>
    <recommendedName>
        <fullName evidence="4">Dirigent protein</fullName>
    </recommendedName>
</protein>
<dbReference type="AlphaFoldDB" id="A0A8T2UL73"/>
<evidence type="ECO:0000256" key="4">
    <source>
        <dbReference type="RuleBase" id="RU363099"/>
    </source>
</evidence>
<dbReference type="InterPro" id="IPR004265">
    <property type="entry name" value="Dirigent"/>
</dbReference>
<evidence type="ECO:0000313" key="5">
    <source>
        <dbReference type="EMBL" id="KAH7435300.1"/>
    </source>
</evidence>
<sequence length="188" mass="20249">MNQLNMAVMVQFLVLLLAHSPSFSSVAEARKLRKSSIPTLTVYNYLAIKGPNSTQGFNAVQCGGPSPALPNLFGAVFCFDMPLVKKKRVDSELLGRVQGSWTTTQLTGGTIVVSETFILTNKTSLGYRGTFSALGIENIGRKTSKPITGGTDDFELATGIAVTTPLGNVTLDAFGNGVLWFKYKFVFQ</sequence>
<reference evidence="5" key="1">
    <citation type="submission" date="2021-08" db="EMBL/GenBank/DDBJ databases">
        <title>WGS assembly of Ceratopteris richardii.</title>
        <authorList>
            <person name="Marchant D.B."/>
            <person name="Chen G."/>
            <person name="Jenkins J."/>
            <person name="Shu S."/>
            <person name="Leebens-Mack J."/>
            <person name="Grimwood J."/>
            <person name="Schmutz J."/>
            <person name="Soltis P."/>
            <person name="Soltis D."/>
            <person name="Chen Z.-H."/>
        </authorList>
    </citation>
    <scope>NUCLEOTIDE SEQUENCE</scope>
    <source>
        <strain evidence="5">Whitten #5841</strain>
        <tissue evidence="5">Leaf</tissue>
    </source>
</reference>
<keyword evidence="4" id="KW-0732">Signal</keyword>